<evidence type="ECO:0000313" key="4">
    <source>
        <dbReference type="EMBL" id="KAJ7339431.1"/>
    </source>
</evidence>
<dbReference type="AlphaFoldDB" id="A0A9W9YFA6"/>
<organism evidence="4 5">
    <name type="scientific">Desmophyllum pertusum</name>
    <dbReference type="NCBI Taxonomy" id="174260"/>
    <lineage>
        <taxon>Eukaryota</taxon>
        <taxon>Metazoa</taxon>
        <taxon>Cnidaria</taxon>
        <taxon>Anthozoa</taxon>
        <taxon>Hexacorallia</taxon>
        <taxon>Scleractinia</taxon>
        <taxon>Caryophylliina</taxon>
        <taxon>Caryophylliidae</taxon>
        <taxon>Desmophyllum</taxon>
    </lineage>
</organism>
<evidence type="ECO:0000313" key="5">
    <source>
        <dbReference type="Proteomes" id="UP001163046"/>
    </source>
</evidence>
<dbReference type="InterPro" id="IPR015422">
    <property type="entry name" value="PyrdxlP-dep_Trfase_small"/>
</dbReference>
<gene>
    <name evidence="4" type="ORF">OS493_005829</name>
</gene>
<evidence type="ECO:0000259" key="3">
    <source>
        <dbReference type="Pfam" id="PF00266"/>
    </source>
</evidence>
<dbReference type="EMBL" id="MU827779">
    <property type="protein sequence ID" value="KAJ7339431.1"/>
    <property type="molecule type" value="Genomic_DNA"/>
</dbReference>
<keyword evidence="2" id="KW-0472">Membrane</keyword>
<comment type="caution">
    <text evidence="4">The sequence shown here is derived from an EMBL/GenBank/DDBJ whole genome shotgun (WGS) entry which is preliminary data.</text>
</comment>
<name>A0A9W9YFA6_9CNID</name>
<sequence>MEMDIDSLQGSRIRRFFQLGTFVVFVWWAAVIKSVSAVFTFIFGPDYRQAMYGKNIKKSKFLLDDSIIVTNHGSYGTVPNKVFEARLQYQEEMDKHPDVWFRYKAQNLWNTSLETVAKFVGANAKDLVFVPNATSGINTVLQCLNFHEGDGILVTNQTYGAIQMTTQDICQREKAKLLVLNITFPTSDMTGSVKYHATEVVEHYEKVLRENPTVKLAIIDAITSISALKLPFKRLTEVCHKHNVLVLIDGAHAPGQIPLDLERLGADFFVGNLHKWLFAPRGCAILWVSPKFHDIIFPQVVSWCHDKSLQDRFFQQGTIDHTAYTSAMTAVKFYQEIGGMSAITKYNSHLASWASTMLAAAWDTEVLPVPESMRAPFMATIRLPNELSAAYGATYEGGNRMITDFYNKYKIVACFVSVQASLWCRVSAQVYNVKEDYMELAEAVLALKEECVNGFCPEVEKADEPNRWSWCE</sequence>
<dbReference type="InterPro" id="IPR015424">
    <property type="entry name" value="PyrdxlP-dep_Trfase"/>
</dbReference>
<protein>
    <recommendedName>
        <fullName evidence="3">Aminotransferase class V domain-containing protein</fullName>
    </recommendedName>
</protein>
<dbReference type="SUPFAM" id="SSF53383">
    <property type="entry name" value="PLP-dependent transferases"/>
    <property type="match status" value="1"/>
</dbReference>
<keyword evidence="2" id="KW-1133">Transmembrane helix</keyword>
<evidence type="ECO:0000256" key="1">
    <source>
        <dbReference type="ARBA" id="ARBA00022898"/>
    </source>
</evidence>
<feature type="domain" description="Aminotransferase class V" evidence="3">
    <location>
        <begin position="104"/>
        <end position="375"/>
    </location>
</feature>
<dbReference type="Proteomes" id="UP001163046">
    <property type="component" value="Unassembled WGS sequence"/>
</dbReference>
<dbReference type="Gene3D" id="3.40.640.10">
    <property type="entry name" value="Type I PLP-dependent aspartate aminotransferase-like (Major domain)"/>
    <property type="match status" value="1"/>
</dbReference>
<keyword evidence="1" id="KW-0663">Pyridoxal phosphate</keyword>
<accession>A0A9W9YFA6</accession>
<dbReference type="OrthoDB" id="5978656at2759"/>
<keyword evidence="5" id="KW-1185">Reference proteome</keyword>
<dbReference type="Gene3D" id="3.90.1150.10">
    <property type="entry name" value="Aspartate Aminotransferase, domain 1"/>
    <property type="match status" value="1"/>
</dbReference>
<keyword evidence="2" id="KW-0812">Transmembrane</keyword>
<reference evidence="4" key="1">
    <citation type="submission" date="2023-01" db="EMBL/GenBank/DDBJ databases">
        <title>Genome assembly of the deep-sea coral Lophelia pertusa.</title>
        <authorList>
            <person name="Herrera S."/>
            <person name="Cordes E."/>
        </authorList>
    </citation>
    <scope>NUCLEOTIDE SEQUENCE</scope>
    <source>
        <strain evidence="4">USNM1676648</strain>
        <tissue evidence="4">Polyp</tissue>
    </source>
</reference>
<dbReference type="PANTHER" id="PTHR43092">
    <property type="entry name" value="L-CYSTEINE DESULFHYDRASE"/>
    <property type="match status" value="1"/>
</dbReference>
<dbReference type="InterPro" id="IPR015421">
    <property type="entry name" value="PyrdxlP-dep_Trfase_major"/>
</dbReference>
<dbReference type="PANTHER" id="PTHR43092:SF4">
    <property type="entry name" value="AMINOTRANSFERASE CLASS V DOMAIN-CONTAINING PROTEIN"/>
    <property type="match status" value="1"/>
</dbReference>
<evidence type="ECO:0000256" key="2">
    <source>
        <dbReference type="SAM" id="Phobius"/>
    </source>
</evidence>
<feature type="transmembrane region" description="Helical" evidence="2">
    <location>
        <begin position="21"/>
        <end position="44"/>
    </location>
</feature>
<proteinExistence type="predicted"/>
<dbReference type="InterPro" id="IPR000192">
    <property type="entry name" value="Aminotrans_V_dom"/>
</dbReference>
<dbReference type="Pfam" id="PF00266">
    <property type="entry name" value="Aminotran_5"/>
    <property type="match status" value="1"/>
</dbReference>